<sequence>MANITTIDPGQAGWDRVANKNFETLANTVVGGRNYFSMANFNANKFEESVLKMPSVILQLKPNTVYTVSTTIPARTDLDDAQDCFAGPVGFRPESGVNGVKDTAPLTVTTDAVGKLQVSYRNTNLRENHIQVELGDKATDWRPAIEDMAQVSDTGWQTEGVGLVNGAKVTDSKPNNVPMYRFVTLTANGEELHLLSIHAGLTGFSSRSKIITLPTSVQSALENVQGIPFGDDSYHATLWLSASGPNVYFDTYQGTAQSAPSGGVLISTTVMY</sequence>
<comment type="caution">
    <text evidence="1">The sequence shown here is derived from an EMBL/GenBank/DDBJ whole genome shotgun (WGS) entry which is preliminary data.</text>
</comment>
<dbReference type="EMBL" id="JBHLUK010000014">
    <property type="protein sequence ID" value="MFC0423094.1"/>
    <property type="molecule type" value="Genomic_DNA"/>
</dbReference>
<dbReference type="Proteomes" id="UP001589855">
    <property type="component" value="Unassembled WGS sequence"/>
</dbReference>
<reference evidence="1 2" key="1">
    <citation type="submission" date="2024-09" db="EMBL/GenBank/DDBJ databases">
        <authorList>
            <person name="Sun Q."/>
            <person name="Mori K."/>
        </authorList>
    </citation>
    <scope>NUCLEOTIDE SEQUENCE [LARGE SCALE GENOMIC DNA]</scope>
    <source>
        <strain evidence="1 2">TBRC 4575</strain>
    </source>
</reference>
<proteinExistence type="predicted"/>
<evidence type="ECO:0000313" key="1">
    <source>
        <dbReference type="EMBL" id="MFC0423094.1"/>
    </source>
</evidence>
<evidence type="ECO:0000313" key="2">
    <source>
        <dbReference type="Proteomes" id="UP001589855"/>
    </source>
</evidence>
<organism evidence="1 2">
    <name type="scientific">Lactiplantibacillus plajomi</name>
    <dbReference type="NCBI Taxonomy" id="1457217"/>
    <lineage>
        <taxon>Bacteria</taxon>
        <taxon>Bacillati</taxon>
        <taxon>Bacillota</taxon>
        <taxon>Bacilli</taxon>
        <taxon>Lactobacillales</taxon>
        <taxon>Lactobacillaceae</taxon>
        <taxon>Lactiplantibacillus</taxon>
    </lineage>
</organism>
<dbReference type="RefSeq" id="WP_137645859.1">
    <property type="nucleotide sequence ID" value="NZ_BAABRM010000026.1"/>
</dbReference>
<protein>
    <recommendedName>
        <fullName evidence="3">Extracellular protein</fullName>
    </recommendedName>
</protein>
<gene>
    <name evidence="1" type="ORF">ACFFGS_02865</name>
</gene>
<name>A0ABV6K215_9LACO</name>
<accession>A0ABV6K215</accession>
<keyword evidence="2" id="KW-1185">Reference proteome</keyword>
<evidence type="ECO:0008006" key="3">
    <source>
        <dbReference type="Google" id="ProtNLM"/>
    </source>
</evidence>